<accession>A0ABW9I6F6</accession>
<reference evidence="1 2" key="1">
    <citation type="submission" date="2024-12" db="EMBL/GenBank/DDBJ databases">
        <title>Forecasting of Potato common scab and diversities of Pathogenic streptomyces spp. in china.</title>
        <authorList>
            <person name="Handique U."/>
            <person name="Wu J."/>
        </authorList>
    </citation>
    <scope>NUCLEOTIDE SEQUENCE [LARGE SCALE GENOMIC DNA]</scope>
    <source>
        <strain evidence="1 2">ZRIMU1530</strain>
    </source>
</reference>
<organism evidence="1 2">
    <name type="scientific">Streptomyces niveiscabiei</name>
    <dbReference type="NCBI Taxonomy" id="164115"/>
    <lineage>
        <taxon>Bacteria</taxon>
        <taxon>Bacillati</taxon>
        <taxon>Actinomycetota</taxon>
        <taxon>Actinomycetes</taxon>
        <taxon>Kitasatosporales</taxon>
        <taxon>Streptomycetaceae</taxon>
        <taxon>Streptomyces</taxon>
    </lineage>
</organism>
<dbReference type="RefSeq" id="WP_059073256.1">
    <property type="nucleotide sequence ID" value="NZ_JBJVNI010000045.1"/>
</dbReference>
<comment type="caution">
    <text evidence="1">The sequence shown here is derived from an EMBL/GenBank/DDBJ whole genome shotgun (WGS) entry which is preliminary data.</text>
</comment>
<sequence>MSTTSETRTCLHCAREIEYIEADGQGDWYDSSNRTGCVDGEQPHAPEPLCGSCRDYGLIEIRHASTDGLIGHRPCDDPACTDRREKAAARAAEKHTGEMVIGSEEFGPQVCAECGWGGYTPVPGPYAQGRPVYVCTATGCGYRADVSAFKLGDGERLAVHDGRLYLVRPYDGAPF</sequence>
<gene>
    <name evidence="1" type="ORF">ACKI18_45580</name>
</gene>
<dbReference type="Proteomes" id="UP001631957">
    <property type="component" value="Unassembled WGS sequence"/>
</dbReference>
<name>A0ABW9I6F6_9ACTN</name>
<evidence type="ECO:0000313" key="2">
    <source>
        <dbReference type="Proteomes" id="UP001631957"/>
    </source>
</evidence>
<protein>
    <submittedName>
        <fullName evidence="1">Uncharacterized protein</fullName>
    </submittedName>
</protein>
<evidence type="ECO:0000313" key="1">
    <source>
        <dbReference type="EMBL" id="MFM9615939.1"/>
    </source>
</evidence>
<dbReference type="EMBL" id="JBJVNI010000045">
    <property type="protein sequence ID" value="MFM9615939.1"/>
    <property type="molecule type" value="Genomic_DNA"/>
</dbReference>
<proteinExistence type="predicted"/>
<keyword evidence="2" id="KW-1185">Reference proteome</keyword>